<proteinExistence type="predicted"/>
<evidence type="ECO:0000313" key="9">
    <source>
        <dbReference type="Proteomes" id="UP000029050"/>
    </source>
</evidence>
<sequence>MSTASRAVPVQIAPAKAAGSLESGQKRPQAQAPATQQVSDLIRKPRLRGILHLIAFPISIITSIVLICIAPWGPMKAGAAVYAVSTVLLFGNSALLHVGHWGRRMNIILCQIDYANIFLIIAGTNTVFLLALQTPLRWPYLIIVWSAALLGSICHAIWHDNHDWLFTTIYVILGLAAVVLFPLLWNAPNHGHAVTVLLAAGGAAYIAGAVCFAIRKPNPLPGWFEYHEVFHAGTIIGYACHAVAAFITVASTAAV</sequence>
<keyword evidence="5" id="KW-0862">Zinc</keyword>
<feature type="region of interest" description="Disordered" evidence="6">
    <location>
        <begin position="18"/>
        <end position="37"/>
    </location>
</feature>
<evidence type="ECO:0000256" key="3">
    <source>
        <dbReference type="ARBA" id="ARBA00022989"/>
    </source>
</evidence>
<dbReference type="PANTHER" id="PTHR20855">
    <property type="entry name" value="ADIPOR/PROGESTIN RECEPTOR-RELATED"/>
    <property type="match status" value="1"/>
</dbReference>
<feature type="transmembrane region" description="Helical" evidence="7">
    <location>
        <begin position="165"/>
        <end position="185"/>
    </location>
</feature>
<keyword evidence="3 7" id="KW-1133">Transmembrane helix</keyword>
<evidence type="ECO:0000256" key="7">
    <source>
        <dbReference type="SAM" id="Phobius"/>
    </source>
</evidence>
<evidence type="ECO:0000313" key="8">
    <source>
        <dbReference type="EMBL" id="KFI82783.1"/>
    </source>
</evidence>
<protein>
    <submittedName>
        <fullName evidence="8">Hemolysin III-like membrane protein</fullName>
    </submittedName>
</protein>
<organism evidence="8 9">
    <name type="scientific">Bifidobacterium psychraerophilum</name>
    <dbReference type="NCBI Taxonomy" id="218140"/>
    <lineage>
        <taxon>Bacteria</taxon>
        <taxon>Bacillati</taxon>
        <taxon>Actinomycetota</taxon>
        <taxon>Actinomycetes</taxon>
        <taxon>Bifidobacteriales</taxon>
        <taxon>Bifidobacteriaceae</taxon>
        <taxon>Bifidobacterium</taxon>
    </lineage>
</organism>
<feature type="transmembrane region" description="Helical" evidence="7">
    <location>
        <begin position="114"/>
        <end position="132"/>
    </location>
</feature>
<feature type="binding site" evidence="5">
    <location>
        <position position="231"/>
    </location>
    <ligand>
        <name>Zn(2+)</name>
        <dbReference type="ChEBI" id="CHEBI:29105"/>
    </ligand>
</feature>
<dbReference type="GeneID" id="98299786"/>
<feature type="transmembrane region" description="Helical" evidence="7">
    <location>
        <begin position="191"/>
        <end position="214"/>
    </location>
</feature>
<dbReference type="AlphaFoldDB" id="A0A087CHN3"/>
<evidence type="ECO:0000256" key="1">
    <source>
        <dbReference type="ARBA" id="ARBA00004141"/>
    </source>
</evidence>
<feature type="transmembrane region" description="Helical" evidence="7">
    <location>
        <begin position="79"/>
        <end position="102"/>
    </location>
</feature>
<dbReference type="Proteomes" id="UP000029050">
    <property type="component" value="Unassembled WGS sequence"/>
</dbReference>
<evidence type="ECO:0000256" key="5">
    <source>
        <dbReference type="PIRSR" id="PIRSR604254-1"/>
    </source>
</evidence>
<accession>A0A087CHN3</accession>
<feature type="compositionally biased region" description="Polar residues" evidence="6">
    <location>
        <begin position="22"/>
        <end position="37"/>
    </location>
</feature>
<comment type="caution">
    <text evidence="8">The sequence shown here is derived from an EMBL/GenBank/DDBJ whole genome shotgun (WGS) entry which is preliminary data.</text>
</comment>
<dbReference type="GO" id="GO:0016020">
    <property type="term" value="C:membrane"/>
    <property type="evidence" value="ECO:0007669"/>
    <property type="project" value="UniProtKB-SubCell"/>
</dbReference>
<dbReference type="GO" id="GO:0046872">
    <property type="term" value="F:metal ion binding"/>
    <property type="evidence" value="ECO:0007669"/>
    <property type="project" value="UniProtKB-KW"/>
</dbReference>
<dbReference type="OrthoDB" id="9813689at2"/>
<dbReference type="EMBL" id="JGZI01000008">
    <property type="protein sequence ID" value="KFI82783.1"/>
    <property type="molecule type" value="Genomic_DNA"/>
</dbReference>
<gene>
    <name evidence="8" type="ORF">BPSY_0575</name>
</gene>
<evidence type="ECO:0000256" key="6">
    <source>
        <dbReference type="SAM" id="MobiDB-lite"/>
    </source>
</evidence>
<feature type="transmembrane region" description="Helical" evidence="7">
    <location>
        <begin position="50"/>
        <end position="73"/>
    </location>
</feature>
<keyword evidence="4 7" id="KW-0472">Membrane</keyword>
<keyword evidence="9" id="KW-1185">Reference proteome</keyword>
<feature type="binding site" evidence="5">
    <location>
        <position position="97"/>
    </location>
    <ligand>
        <name>Zn(2+)</name>
        <dbReference type="ChEBI" id="CHEBI:29105"/>
    </ligand>
</feature>
<dbReference type="PANTHER" id="PTHR20855:SF3">
    <property type="entry name" value="LD03007P"/>
    <property type="match status" value="1"/>
</dbReference>
<feature type="transmembrane region" description="Helical" evidence="7">
    <location>
        <begin position="235"/>
        <end position="254"/>
    </location>
</feature>
<dbReference type="RefSeq" id="WP_081884163.1">
    <property type="nucleotide sequence ID" value="NZ_JGZI01000008.1"/>
</dbReference>
<name>A0A087CHN3_9BIFI</name>
<evidence type="ECO:0000256" key="4">
    <source>
        <dbReference type="ARBA" id="ARBA00023136"/>
    </source>
</evidence>
<dbReference type="eggNOG" id="COG1272">
    <property type="taxonomic scope" value="Bacteria"/>
</dbReference>
<comment type="subcellular location">
    <subcellularLocation>
        <location evidence="1">Membrane</location>
        <topology evidence="1">Multi-pass membrane protein</topology>
    </subcellularLocation>
</comment>
<dbReference type="InterPro" id="IPR004254">
    <property type="entry name" value="AdipoR/HlyIII-related"/>
</dbReference>
<feature type="binding site" evidence="5">
    <location>
        <position position="227"/>
    </location>
    <ligand>
        <name>Zn(2+)</name>
        <dbReference type="ChEBI" id="CHEBI:29105"/>
    </ligand>
</feature>
<keyword evidence="5" id="KW-0479">Metal-binding</keyword>
<feature type="transmembrane region" description="Helical" evidence="7">
    <location>
        <begin position="138"/>
        <end position="158"/>
    </location>
</feature>
<dbReference type="Pfam" id="PF03006">
    <property type="entry name" value="HlyIII"/>
    <property type="match status" value="1"/>
</dbReference>
<evidence type="ECO:0000256" key="2">
    <source>
        <dbReference type="ARBA" id="ARBA00022692"/>
    </source>
</evidence>
<reference evidence="8 9" key="1">
    <citation type="submission" date="2014-03" db="EMBL/GenBank/DDBJ databases">
        <title>Genomics of Bifidobacteria.</title>
        <authorList>
            <person name="Ventura M."/>
            <person name="Milani C."/>
            <person name="Lugli G.A."/>
        </authorList>
    </citation>
    <scope>NUCLEOTIDE SEQUENCE [LARGE SCALE GENOMIC DNA]</scope>
    <source>
        <strain evidence="8 9">LMG 21775</strain>
    </source>
</reference>
<keyword evidence="2 7" id="KW-0812">Transmembrane</keyword>